<dbReference type="InterPro" id="IPR050836">
    <property type="entry name" value="SDS22/Internalin_LRR"/>
</dbReference>
<organism evidence="3 4">
    <name type="scientific">Puniceibacterium antarcticum</name>
    <dbReference type="NCBI Taxonomy" id="1206336"/>
    <lineage>
        <taxon>Bacteria</taxon>
        <taxon>Pseudomonadati</taxon>
        <taxon>Pseudomonadota</taxon>
        <taxon>Alphaproteobacteria</taxon>
        <taxon>Rhodobacterales</taxon>
        <taxon>Paracoccaceae</taxon>
        <taxon>Puniceibacterium</taxon>
    </lineage>
</organism>
<dbReference type="OrthoDB" id="7844704at2"/>
<comment type="caution">
    <text evidence="3">The sequence shown here is derived from an EMBL/GenBank/DDBJ whole genome shotgun (WGS) entry which is preliminary data.</text>
</comment>
<accession>A0A2G8RFU4</accession>
<dbReference type="PANTHER" id="PTHR46652:SF3">
    <property type="entry name" value="LEUCINE-RICH REPEAT-CONTAINING PROTEIN 9"/>
    <property type="match status" value="1"/>
</dbReference>
<evidence type="ECO:0000313" key="3">
    <source>
        <dbReference type="EMBL" id="PIL20420.1"/>
    </source>
</evidence>
<gene>
    <name evidence="3" type="ORF">P775_09785</name>
</gene>
<dbReference type="SUPFAM" id="SSF52058">
    <property type="entry name" value="L domain-like"/>
    <property type="match status" value="2"/>
</dbReference>
<name>A0A2G8RFU4_9RHOB</name>
<keyword evidence="2" id="KW-0677">Repeat</keyword>
<keyword evidence="1" id="KW-0433">Leucine-rich repeat</keyword>
<dbReference type="Gene3D" id="3.80.10.10">
    <property type="entry name" value="Ribonuclease Inhibitor"/>
    <property type="match status" value="2"/>
</dbReference>
<evidence type="ECO:0000313" key="4">
    <source>
        <dbReference type="Proteomes" id="UP000231259"/>
    </source>
</evidence>
<evidence type="ECO:0000256" key="1">
    <source>
        <dbReference type="ARBA" id="ARBA00022614"/>
    </source>
</evidence>
<protein>
    <submittedName>
        <fullName evidence="3">Uncharacterized protein</fullName>
    </submittedName>
</protein>
<sequence>MTEAEKAYAEAERQIEAARKEQAESLSFDDEATQALTTLPESIAGLTALRSINLDNTQIADLMPLSGLTGLTRLRLSHAGVTELTPLSRLTGLTELQLAGTRVTDLTPLSRLRGLTTLDLEDTSVTDLTPLSGLMGLTTLDLEDTSVTDLTPLSGLMGLTTLGLEGTSVTDLTPLSGLMGLTTLGLEGTSVTDLTPLSRLKGLTKLDLSRTDVTDLTLLSSMTGLTRLRLDGTSVKDLMLFSSLTGLRELGLNGTSVMDLTPLSSLTGLTTLDLDATSVRDLTPISRLTGLNMLGLNQTGVTDLTPISGMTRLMRLGLNDTGVTDLTPISRLTGLIWLWLSGTGVTDLTPISGMKRLTALNLNGTGVTDLTPMTNLKEMHWLEIDRTRITDLSPLRSLSQLNDLHLNRSAVIDLRPLLGLDRLIDDPATIDGGLQFRGCAACAADPRIREISEIEGDSSRASALFEYLKDWVPPGLQIPAASPAPLMVKIEDGRMRRTGSGELPENDAMTRAEMGWAALKAYRDSFGASFNVHNYAPLLAVMSAFDAAMGEAFDPQRMILIGVMGTRIVNLSGDLKFLDSLPDGAETDLQGFAAQISIFLNRFPDWVTYLEEAEANDATADAVKAERAAFVDLNAALTETGMVENKVTEEFAAEIAVALGDDADTTAAKGLTASTRELVRELSEAAVEEVKTGRIARKDVEDMNQIADGEFAKLRFWTYGWPLVVLKRKQASLRRLANRFPARLGWLGPVLDYLIGADEDQ</sequence>
<reference evidence="3 4" key="1">
    <citation type="submission" date="2013-09" db="EMBL/GenBank/DDBJ databases">
        <title>Genome sequencing of Phaeobacter antarcticus sp. nov. SM1211.</title>
        <authorList>
            <person name="Zhang X.-Y."/>
            <person name="Liu C."/>
            <person name="Chen X.-L."/>
            <person name="Xie B.-B."/>
            <person name="Qin Q.-L."/>
            <person name="Rong J.-C."/>
            <person name="Zhang Y.-Z."/>
        </authorList>
    </citation>
    <scope>NUCLEOTIDE SEQUENCE [LARGE SCALE GENOMIC DNA]</scope>
    <source>
        <strain evidence="3 4">SM1211</strain>
    </source>
</reference>
<dbReference type="PANTHER" id="PTHR46652">
    <property type="entry name" value="LEUCINE-RICH REPEAT AND IQ DOMAIN-CONTAINING PROTEIN 1-RELATED"/>
    <property type="match status" value="1"/>
</dbReference>
<dbReference type="AlphaFoldDB" id="A0A2G8RFU4"/>
<evidence type="ECO:0000256" key="2">
    <source>
        <dbReference type="ARBA" id="ARBA00022737"/>
    </source>
</evidence>
<dbReference type="InterPro" id="IPR032675">
    <property type="entry name" value="LRR_dom_sf"/>
</dbReference>
<keyword evidence="4" id="KW-1185">Reference proteome</keyword>
<dbReference type="RefSeq" id="WP_099910740.1">
    <property type="nucleotide sequence ID" value="NZ_AWWI01000063.1"/>
</dbReference>
<proteinExistence type="predicted"/>
<dbReference type="EMBL" id="AWWI01000063">
    <property type="protein sequence ID" value="PIL20420.1"/>
    <property type="molecule type" value="Genomic_DNA"/>
</dbReference>
<dbReference type="Proteomes" id="UP000231259">
    <property type="component" value="Unassembled WGS sequence"/>
</dbReference>